<comment type="caution">
    <text evidence="3">The sequence shown here is derived from an EMBL/GenBank/DDBJ whole genome shotgun (WGS) entry which is preliminary data.</text>
</comment>
<feature type="binding site" evidence="2">
    <location>
        <position position="318"/>
    </location>
    <ligand>
        <name>Zn(2+)</name>
        <dbReference type="ChEBI" id="CHEBI:29105"/>
    </ligand>
</feature>
<sequence length="395" mass="45255">MSRDRFFENPFEDFCEDTACCVINCGQIKCDCKLACKLEEKWKNTLAQFKHLDFNDYSVYTGTAGIALLKLKKDDQSKQNLQEAKELLSLHRLRKKRHTFLCGDTGPLAIAAVIDYKLGNKTYMQCVQSIRAMEEDVLNINSDLANEYLYGRAGYLFAVLYVNKHISPPPFDENFVRKIIESILICGKNEAKAGNFKCPLMYQWHESYYLGAAHGLAGILYLLLQAKEYLTETELNTVIKPTIDYLDGMRFPSGNFPSSIGREQDKYVQWCHGAPGFLYLFSTAYKVFGNPKYLQIALDCGEVIWARGLLRKGYSICHGVAGNAYCFLELYQTTQDEKHLYRAIKFAEWCFDHNQSRVEHTPDRPLSLFEGVSGPMYLFLDLQQPMEAKFPGYTL</sequence>
<dbReference type="AlphaFoldDB" id="A0AA38M4R7"/>
<dbReference type="InterPro" id="IPR012341">
    <property type="entry name" value="6hp_glycosidase-like_sf"/>
</dbReference>
<keyword evidence="2" id="KW-0479">Metal-binding</keyword>
<dbReference type="InterPro" id="IPR020464">
    <property type="entry name" value="LanC-like_prot_euk"/>
</dbReference>
<dbReference type="InterPro" id="IPR007822">
    <property type="entry name" value="LANC-like"/>
</dbReference>
<feature type="binding site" evidence="2">
    <location>
        <position position="317"/>
    </location>
    <ligand>
        <name>Zn(2+)</name>
        <dbReference type="ChEBI" id="CHEBI:29105"/>
    </ligand>
</feature>
<proteinExistence type="inferred from homology"/>
<keyword evidence="2" id="KW-0862">Zinc</keyword>
<name>A0AA38M4R7_9CUCU</name>
<reference evidence="3" key="1">
    <citation type="journal article" date="2023" name="G3 (Bethesda)">
        <title>Whole genome assemblies of Zophobas morio and Tenebrio molitor.</title>
        <authorList>
            <person name="Kaur S."/>
            <person name="Stinson S.A."/>
            <person name="diCenzo G.C."/>
        </authorList>
    </citation>
    <scope>NUCLEOTIDE SEQUENCE</scope>
    <source>
        <strain evidence="3">QUZm001</strain>
    </source>
</reference>
<dbReference type="SMART" id="SM01260">
    <property type="entry name" value="LANC_like"/>
    <property type="match status" value="1"/>
</dbReference>
<protein>
    <recommendedName>
        <fullName evidence="5">LanC-like protein 2</fullName>
    </recommendedName>
</protein>
<dbReference type="PRINTS" id="PR01951">
    <property type="entry name" value="LANCEUKARYTE"/>
</dbReference>
<dbReference type="EMBL" id="JALNTZ010000008">
    <property type="protein sequence ID" value="KAJ3643298.1"/>
    <property type="molecule type" value="Genomic_DNA"/>
</dbReference>
<dbReference type="GO" id="GO:0031179">
    <property type="term" value="P:peptide modification"/>
    <property type="evidence" value="ECO:0007669"/>
    <property type="project" value="InterPro"/>
</dbReference>
<dbReference type="CDD" id="cd04794">
    <property type="entry name" value="euk_LANCL"/>
    <property type="match status" value="1"/>
</dbReference>
<dbReference type="GO" id="GO:0046872">
    <property type="term" value="F:metal ion binding"/>
    <property type="evidence" value="ECO:0007669"/>
    <property type="project" value="UniProtKB-KW"/>
</dbReference>
<feature type="binding site" evidence="2">
    <location>
        <position position="271"/>
    </location>
    <ligand>
        <name>Zn(2+)</name>
        <dbReference type="ChEBI" id="CHEBI:29105"/>
    </ligand>
</feature>
<dbReference type="PRINTS" id="PR01950">
    <property type="entry name" value="LANCSUPER"/>
</dbReference>
<dbReference type="SUPFAM" id="SSF158745">
    <property type="entry name" value="LanC-like"/>
    <property type="match status" value="1"/>
</dbReference>
<keyword evidence="4" id="KW-1185">Reference proteome</keyword>
<gene>
    <name evidence="3" type="ORF">Zmor_026020</name>
</gene>
<dbReference type="PANTHER" id="PTHR12736:SF21">
    <property type="entry name" value="LANC-LIKE PROTEIN 2"/>
    <property type="match status" value="1"/>
</dbReference>
<dbReference type="GO" id="GO:0005975">
    <property type="term" value="P:carbohydrate metabolic process"/>
    <property type="evidence" value="ECO:0007669"/>
    <property type="project" value="InterPro"/>
</dbReference>
<evidence type="ECO:0000313" key="4">
    <source>
        <dbReference type="Proteomes" id="UP001168821"/>
    </source>
</evidence>
<evidence type="ECO:0008006" key="5">
    <source>
        <dbReference type="Google" id="ProtNLM"/>
    </source>
</evidence>
<accession>A0AA38M4R7</accession>
<evidence type="ECO:0000256" key="1">
    <source>
        <dbReference type="ARBA" id="ARBA00007179"/>
    </source>
</evidence>
<evidence type="ECO:0000256" key="2">
    <source>
        <dbReference type="PIRSR" id="PIRSR607822-1"/>
    </source>
</evidence>
<evidence type="ECO:0000313" key="3">
    <source>
        <dbReference type="EMBL" id="KAJ3643298.1"/>
    </source>
</evidence>
<dbReference type="PANTHER" id="PTHR12736">
    <property type="entry name" value="LANC-LIKE PROTEIN"/>
    <property type="match status" value="1"/>
</dbReference>
<dbReference type="Pfam" id="PF05147">
    <property type="entry name" value="LANC_like"/>
    <property type="match status" value="1"/>
</dbReference>
<dbReference type="Proteomes" id="UP001168821">
    <property type="component" value="Unassembled WGS sequence"/>
</dbReference>
<dbReference type="Gene3D" id="1.50.10.10">
    <property type="match status" value="1"/>
</dbReference>
<comment type="similarity">
    <text evidence="1">Belongs to the LanC-like protein family.</text>
</comment>
<organism evidence="3 4">
    <name type="scientific">Zophobas morio</name>
    <dbReference type="NCBI Taxonomy" id="2755281"/>
    <lineage>
        <taxon>Eukaryota</taxon>
        <taxon>Metazoa</taxon>
        <taxon>Ecdysozoa</taxon>
        <taxon>Arthropoda</taxon>
        <taxon>Hexapoda</taxon>
        <taxon>Insecta</taxon>
        <taxon>Pterygota</taxon>
        <taxon>Neoptera</taxon>
        <taxon>Endopterygota</taxon>
        <taxon>Coleoptera</taxon>
        <taxon>Polyphaga</taxon>
        <taxon>Cucujiformia</taxon>
        <taxon>Tenebrionidae</taxon>
        <taxon>Zophobas</taxon>
    </lineage>
</organism>
<dbReference type="GO" id="GO:0005886">
    <property type="term" value="C:plasma membrane"/>
    <property type="evidence" value="ECO:0007669"/>
    <property type="project" value="TreeGrafter"/>
</dbReference>